<keyword evidence="1" id="KW-0234">DNA repair</keyword>
<dbReference type="PANTHER" id="PTHR45786">
    <property type="entry name" value="DNA BINDING PROTEIN-LIKE"/>
    <property type="match status" value="1"/>
</dbReference>
<dbReference type="EC" id="5.6.2.3" evidence="1"/>
<dbReference type="GO" id="GO:0005524">
    <property type="term" value="F:ATP binding"/>
    <property type="evidence" value="ECO:0007669"/>
    <property type="project" value="UniProtKB-KW"/>
</dbReference>
<evidence type="ECO:0000259" key="2">
    <source>
        <dbReference type="Pfam" id="PF05970"/>
    </source>
</evidence>
<dbReference type="GO" id="GO:0006310">
    <property type="term" value="P:DNA recombination"/>
    <property type="evidence" value="ECO:0007669"/>
    <property type="project" value="UniProtKB-KW"/>
</dbReference>
<dbReference type="PANTHER" id="PTHR45786:SF74">
    <property type="entry name" value="ATP-DEPENDENT DNA HELICASE"/>
    <property type="match status" value="1"/>
</dbReference>
<sequence length="638" mass="73143">MQGKVVLPPARKPPNLLEKLLTRKYSRSDEFMNGIRNNNMFVFTSMGGKVDHTINNDEPSKFSQLYIYDTDNEVLTVFEVQVVMEQLRSSNAIDLRLKLTTKCSSDARTYNLPTASEVADLIVGDFDMERGLRDIIVQNISGLLQRIDELHPLYLPMQYPLLFPYGEDGYHEDTLYKDGSISEDRKQRHLTMRQKFAYKLQDRRNEFNMILRAKKLTQQFTVDAFTMIEAHPIYRIEFQKHGLPNAHILIWLAPKDKLSTSSHINYIVFAKIPSPMSHAALYEAVKSFMIHGPCGAARKTLPCMINGKCSKHFPKKFTDRTSFDDDFYAKYRRRDIGNTVVKNGIELDNRFVVPYNPTLLLRYQTHINIDFCNQSRSINNASLKQTKFLAWFKANKIRPIAITYAQMPTKFVFKTNRREWCIRKSAHSIGRLYYVAPDLQLDDDRIKDISLAEIESILRTKGRSLRDFPPMPLPNDFLMYNTENMLMTALRCRGDIVLAVPLSRIASRPILDGRTAHSRFAIPLECNENSTCNIQQGSDLGNLLINTKLIIWEEAPMPHRGSRQDIVLSAINSSYVWDSCKILTLTKNIRLGTHRSDDENQAITEFADWILKAIIPQSGGHVEEQSSSQTAPLSEGAS</sequence>
<feature type="domain" description="DNA helicase Pif1-like DEAD-box helicase" evidence="2">
    <location>
        <begin position="484"/>
        <end position="560"/>
    </location>
</feature>
<proteinExistence type="inferred from homology"/>
<dbReference type="Proteomes" id="UP000634136">
    <property type="component" value="Unassembled WGS sequence"/>
</dbReference>
<organism evidence="3 4">
    <name type="scientific">Senna tora</name>
    <dbReference type="NCBI Taxonomy" id="362788"/>
    <lineage>
        <taxon>Eukaryota</taxon>
        <taxon>Viridiplantae</taxon>
        <taxon>Streptophyta</taxon>
        <taxon>Embryophyta</taxon>
        <taxon>Tracheophyta</taxon>
        <taxon>Spermatophyta</taxon>
        <taxon>Magnoliopsida</taxon>
        <taxon>eudicotyledons</taxon>
        <taxon>Gunneridae</taxon>
        <taxon>Pentapetalae</taxon>
        <taxon>rosids</taxon>
        <taxon>fabids</taxon>
        <taxon>Fabales</taxon>
        <taxon>Fabaceae</taxon>
        <taxon>Caesalpinioideae</taxon>
        <taxon>Cassia clade</taxon>
        <taxon>Senna</taxon>
    </lineage>
</organism>
<dbReference type="GO" id="GO:0016787">
    <property type="term" value="F:hydrolase activity"/>
    <property type="evidence" value="ECO:0007669"/>
    <property type="project" value="UniProtKB-KW"/>
</dbReference>
<comment type="catalytic activity">
    <reaction evidence="1">
        <text>ATP + H2O = ADP + phosphate + H(+)</text>
        <dbReference type="Rhea" id="RHEA:13065"/>
        <dbReference type="ChEBI" id="CHEBI:15377"/>
        <dbReference type="ChEBI" id="CHEBI:15378"/>
        <dbReference type="ChEBI" id="CHEBI:30616"/>
        <dbReference type="ChEBI" id="CHEBI:43474"/>
        <dbReference type="ChEBI" id="CHEBI:456216"/>
        <dbReference type="EC" id="5.6.2.3"/>
    </reaction>
</comment>
<keyword evidence="1" id="KW-0067">ATP-binding</keyword>
<reference evidence="3" key="1">
    <citation type="submission" date="2020-09" db="EMBL/GenBank/DDBJ databases">
        <title>Genome-Enabled Discovery of Anthraquinone Biosynthesis in Senna tora.</title>
        <authorList>
            <person name="Kang S.-H."/>
            <person name="Pandey R.P."/>
            <person name="Lee C.-M."/>
            <person name="Sim J.-S."/>
            <person name="Jeong J.-T."/>
            <person name="Choi B.-S."/>
            <person name="Jung M."/>
            <person name="Ginzburg D."/>
            <person name="Zhao K."/>
            <person name="Won S.Y."/>
            <person name="Oh T.-J."/>
            <person name="Yu Y."/>
            <person name="Kim N.-H."/>
            <person name="Lee O.R."/>
            <person name="Lee T.-H."/>
            <person name="Bashyal P."/>
            <person name="Kim T.-S."/>
            <person name="Lee W.-H."/>
            <person name="Kawkins C."/>
            <person name="Kim C.-K."/>
            <person name="Kim J.S."/>
            <person name="Ahn B.O."/>
            <person name="Rhee S.Y."/>
            <person name="Sohng J.K."/>
        </authorList>
    </citation>
    <scope>NUCLEOTIDE SEQUENCE</scope>
    <source>
        <tissue evidence="3">Leaf</tissue>
    </source>
</reference>
<dbReference type="GO" id="GO:0006281">
    <property type="term" value="P:DNA repair"/>
    <property type="evidence" value="ECO:0007669"/>
    <property type="project" value="UniProtKB-KW"/>
</dbReference>
<protein>
    <recommendedName>
        <fullName evidence="1">ATP-dependent DNA helicase</fullName>
        <ecNumber evidence="1">5.6.2.3</ecNumber>
    </recommendedName>
</protein>
<dbReference type="OrthoDB" id="1900198at2759"/>
<keyword evidence="1" id="KW-0378">Hydrolase</keyword>
<evidence type="ECO:0000313" key="4">
    <source>
        <dbReference type="Proteomes" id="UP000634136"/>
    </source>
</evidence>
<keyword evidence="1" id="KW-0233">DNA recombination</keyword>
<name>A0A834SZ83_9FABA</name>
<dbReference type="GO" id="GO:0000723">
    <property type="term" value="P:telomere maintenance"/>
    <property type="evidence" value="ECO:0007669"/>
    <property type="project" value="InterPro"/>
</dbReference>
<keyword evidence="1 3" id="KW-0347">Helicase</keyword>
<accession>A0A834SZ83</accession>
<dbReference type="GO" id="GO:0043139">
    <property type="term" value="F:5'-3' DNA helicase activity"/>
    <property type="evidence" value="ECO:0007669"/>
    <property type="project" value="UniProtKB-EC"/>
</dbReference>
<gene>
    <name evidence="3" type="ORF">G2W53_032998</name>
</gene>
<evidence type="ECO:0000313" key="3">
    <source>
        <dbReference type="EMBL" id="KAF7812022.1"/>
    </source>
</evidence>
<comment type="caution">
    <text evidence="3">The sequence shown here is derived from an EMBL/GenBank/DDBJ whole genome shotgun (WGS) entry which is preliminary data.</text>
</comment>
<evidence type="ECO:0000256" key="1">
    <source>
        <dbReference type="RuleBase" id="RU363044"/>
    </source>
</evidence>
<keyword evidence="4" id="KW-1185">Reference proteome</keyword>
<dbReference type="AlphaFoldDB" id="A0A834SZ83"/>
<dbReference type="Pfam" id="PF05970">
    <property type="entry name" value="PIF1"/>
    <property type="match status" value="1"/>
</dbReference>
<dbReference type="InterPro" id="IPR010285">
    <property type="entry name" value="DNA_helicase_pif1-like_DEAD"/>
</dbReference>
<dbReference type="EMBL" id="JAAIUW010000010">
    <property type="protein sequence ID" value="KAF7812022.1"/>
    <property type="molecule type" value="Genomic_DNA"/>
</dbReference>
<comment type="cofactor">
    <cofactor evidence="1">
        <name>Mg(2+)</name>
        <dbReference type="ChEBI" id="CHEBI:18420"/>
    </cofactor>
</comment>
<keyword evidence="1" id="KW-0227">DNA damage</keyword>
<keyword evidence="1" id="KW-0547">Nucleotide-binding</keyword>
<comment type="similarity">
    <text evidence="1">Belongs to the helicase family.</text>
</comment>